<dbReference type="AlphaFoldDB" id="I7JVC9"/>
<evidence type="ECO:0000313" key="2">
    <source>
        <dbReference type="Proteomes" id="UP000009320"/>
    </source>
</evidence>
<dbReference type="RefSeq" id="WP_008471753.1">
    <property type="nucleotide sequence ID" value="NZ_AYZP01000030.1"/>
</dbReference>
<comment type="caution">
    <text evidence="1">The sequence shown here is derived from an EMBL/GenBank/DDBJ whole genome shotgun (WGS) entry which is preliminary data.</text>
</comment>
<evidence type="ECO:0000313" key="1">
    <source>
        <dbReference type="EMBL" id="CCI82616.1"/>
    </source>
</evidence>
<organism evidence="1 2">
    <name type="scientific">Lactobacillus hominis DSM 23910 = CRBIP 24.179</name>
    <dbReference type="NCBI Taxonomy" id="1423758"/>
    <lineage>
        <taxon>Bacteria</taxon>
        <taxon>Bacillati</taxon>
        <taxon>Bacillota</taxon>
        <taxon>Bacilli</taxon>
        <taxon>Lactobacillales</taxon>
        <taxon>Lactobacillaceae</taxon>
        <taxon>Lactobacillus</taxon>
    </lineage>
</organism>
<proteinExistence type="predicted"/>
<accession>I7JVC9</accession>
<sequence length="116" mass="12564">MVISEIITSAGKFIKDISAMHVSNKDDLVDTYRVSGSENNIEVNVNYDTSIGSAYRLPLSSITRYSDRPMATIIPNKGSYAGQKFYCFYCGGGGMYGEGVTHYVVKASDVQLISGG</sequence>
<protein>
    <submittedName>
        <fullName evidence="1">Uncharacterized protein</fullName>
    </submittedName>
</protein>
<reference evidence="1 2" key="1">
    <citation type="submission" date="2012-06" db="EMBL/GenBank/DDBJ databases">
        <title>Draft Genome Sequence of Lactobacillus hominis Strain CRBIP 24.179T, isolated from human intestine.</title>
        <authorList>
            <person name="Cousin S."/>
            <person name="Ma L."/>
            <person name="Bizet C."/>
            <person name="Loux V."/>
            <person name="Bouchier C."/>
            <person name="Clermont D."/>
            <person name="Creno S."/>
        </authorList>
    </citation>
    <scope>NUCLEOTIDE SEQUENCE [LARGE SCALE GENOMIC DNA]</scope>
    <source>
        <strain evidence="2">CRBIP 24.179T</strain>
    </source>
</reference>
<dbReference type="EMBL" id="CAKE01000033">
    <property type="protein sequence ID" value="CCI82616.1"/>
    <property type="molecule type" value="Genomic_DNA"/>
</dbReference>
<gene>
    <name evidence="1" type="ORF">BN55_07795</name>
</gene>
<name>I7JVC9_9LACO</name>
<dbReference type="GeneID" id="82847847"/>
<dbReference type="Proteomes" id="UP000009320">
    <property type="component" value="Unassembled WGS sequence"/>
</dbReference>
<keyword evidence="2" id="KW-1185">Reference proteome</keyword>